<feature type="domain" description="Tyr recombinase" evidence="3">
    <location>
        <begin position="26"/>
        <end position="192"/>
    </location>
</feature>
<dbReference type="EMBL" id="MDLC01000051">
    <property type="protein sequence ID" value="ODS22822.1"/>
    <property type="molecule type" value="Genomic_DNA"/>
</dbReference>
<dbReference type="InterPro" id="IPR011010">
    <property type="entry name" value="DNA_brk_join_enz"/>
</dbReference>
<dbReference type="Gene3D" id="1.10.443.10">
    <property type="entry name" value="Intergrase catalytic core"/>
    <property type="match status" value="1"/>
</dbReference>
<evidence type="ECO:0000259" key="3">
    <source>
        <dbReference type="PROSITE" id="PS51898"/>
    </source>
</evidence>
<dbReference type="PROSITE" id="PS51898">
    <property type="entry name" value="TYR_RECOMBINASE"/>
    <property type="match status" value="1"/>
</dbReference>
<evidence type="ECO:0000256" key="2">
    <source>
        <dbReference type="SAM" id="MobiDB-lite"/>
    </source>
</evidence>
<organism evidence="4 5">
    <name type="scientific">Candidatus Endobugula sertula</name>
    <name type="common">Bugula neritina bacterial symbiont</name>
    <dbReference type="NCBI Taxonomy" id="62101"/>
    <lineage>
        <taxon>Bacteria</taxon>
        <taxon>Pseudomonadati</taxon>
        <taxon>Pseudomonadota</taxon>
        <taxon>Gammaproteobacteria</taxon>
        <taxon>Cellvibrionales</taxon>
        <taxon>Cellvibrionaceae</taxon>
        <taxon>Candidatus Endobugula</taxon>
    </lineage>
</organism>
<feature type="region of interest" description="Disordered" evidence="2">
    <location>
        <begin position="1"/>
        <end position="25"/>
    </location>
</feature>
<dbReference type="GO" id="GO:0006310">
    <property type="term" value="P:DNA recombination"/>
    <property type="evidence" value="ECO:0007669"/>
    <property type="project" value="UniProtKB-KW"/>
</dbReference>
<accession>A0A1D2QMM5</accession>
<dbReference type="STRING" id="62101.AB835_12160"/>
<sequence length="192" mass="21656">MSNAKGTQAQHRRLQRRNHPDRGAAIKVEPLRDRAIIAGILVLLQDKPRDLCLFTLGINTAYRANELLSLQVGDVMHLAIGDTLTRKQSKTGEYRHITVNSAVSDVLRMWLSYHPDPQPQSPLFISRKTGEALTVSTLGQMVKDWCAKVGATGNYVSHTLRKIWGYQQRVWKHAPLSLLVRAFGHKSEAWII</sequence>
<dbReference type="GO" id="GO:0003677">
    <property type="term" value="F:DNA binding"/>
    <property type="evidence" value="ECO:0007669"/>
    <property type="project" value="InterPro"/>
</dbReference>
<dbReference type="Proteomes" id="UP000242502">
    <property type="component" value="Unassembled WGS sequence"/>
</dbReference>
<proteinExistence type="predicted"/>
<comment type="caution">
    <text evidence="4">The sequence shown here is derived from an EMBL/GenBank/DDBJ whole genome shotgun (WGS) entry which is preliminary data.</text>
</comment>
<dbReference type="Pfam" id="PF00589">
    <property type="entry name" value="Phage_integrase"/>
    <property type="match status" value="1"/>
</dbReference>
<dbReference type="SUPFAM" id="SSF56349">
    <property type="entry name" value="DNA breaking-rejoining enzymes"/>
    <property type="match status" value="1"/>
</dbReference>
<evidence type="ECO:0000313" key="5">
    <source>
        <dbReference type="Proteomes" id="UP000242502"/>
    </source>
</evidence>
<gene>
    <name evidence="4" type="ORF">AB835_12160</name>
</gene>
<evidence type="ECO:0000313" key="4">
    <source>
        <dbReference type="EMBL" id="ODS22822.1"/>
    </source>
</evidence>
<reference evidence="4 5" key="1">
    <citation type="journal article" date="2016" name="Appl. Environ. Microbiol.">
        <title>Lack of Overt Genome Reduction in the Bryostatin-Producing Bryozoan Symbiont "Candidatus Endobugula sertula".</title>
        <authorList>
            <person name="Miller I.J."/>
            <person name="Vanee N."/>
            <person name="Fong S.S."/>
            <person name="Lim-Fong G.E."/>
            <person name="Kwan J.C."/>
        </authorList>
    </citation>
    <scope>NUCLEOTIDE SEQUENCE [LARGE SCALE GENOMIC DNA]</scope>
    <source>
        <strain evidence="4">AB1-4</strain>
    </source>
</reference>
<protein>
    <recommendedName>
        <fullName evidence="3">Tyr recombinase domain-containing protein</fullName>
    </recommendedName>
</protein>
<dbReference type="AlphaFoldDB" id="A0A1D2QMM5"/>
<keyword evidence="1" id="KW-0233">DNA recombination</keyword>
<dbReference type="InterPro" id="IPR013762">
    <property type="entry name" value="Integrase-like_cat_sf"/>
</dbReference>
<evidence type="ECO:0000256" key="1">
    <source>
        <dbReference type="ARBA" id="ARBA00023172"/>
    </source>
</evidence>
<dbReference type="GO" id="GO:0015074">
    <property type="term" value="P:DNA integration"/>
    <property type="evidence" value="ECO:0007669"/>
    <property type="project" value="InterPro"/>
</dbReference>
<dbReference type="InterPro" id="IPR002104">
    <property type="entry name" value="Integrase_catalytic"/>
</dbReference>
<name>A0A1D2QMM5_9GAMM</name>